<dbReference type="SUPFAM" id="SSF54447">
    <property type="entry name" value="ssDNA-binding transcriptional regulator domain"/>
    <property type="match status" value="1"/>
</dbReference>
<dbReference type="Proteomes" id="UP000054937">
    <property type="component" value="Unassembled WGS sequence"/>
</dbReference>
<dbReference type="InParanoid" id="A0A0V0Q988"/>
<organism evidence="3 4">
    <name type="scientific">Pseudocohnilembus persalinus</name>
    <name type="common">Ciliate</name>
    <dbReference type="NCBI Taxonomy" id="266149"/>
    <lineage>
        <taxon>Eukaryota</taxon>
        <taxon>Sar</taxon>
        <taxon>Alveolata</taxon>
        <taxon>Ciliophora</taxon>
        <taxon>Intramacronucleata</taxon>
        <taxon>Oligohymenophorea</taxon>
        <taxon>Scuticociliatia</taxon>
        <taxon>Philasterida</taxon>
        <taxon>Pseudocohnilembidae</taxon>
        <taxon>Pseudocohnilembus</taxon>
    </lineage>
</organism>
<proteinExistence type="inferred from homology"/>
<dbReference type="PANTHER" id="PTHR31745:SF1">
    <property type="entry name" value="SINGLE-STRANDED DNA-BINDING PROTEIN WHY2, MITOCHONDRIAL"/>
    <property type="match status" value="1"/>
</dbReference>
<dbReference type="AlphaFoldDB" id="A0A0V0Q988"/>
<dbReference type="OMA" id="PGWILFE"/>
<sequence>MAGKDMIVSVVPIKGKYAINQDCINVQKNGCMLFEFIPLEFDVQQNRNTMNWKQKQVYALNVNQLGNILNINDLALSTKDININLSYKVQDNTQKELIIKKSKNQDTLELSLKYITNGGSNVTSYDIQIFDHQFVMARELCRFSLPYLLGWQALESLEHAERDARDERI</sequence>
<protein>
    <submittedName>
        <fullName evidence="3">SsDNA-binding transcriptional regulator</fullName>
    </submittedName>
</protein>
<name>A0A0V0Q988_PSEPJ</name>
<keyword evidence="2" id="KW-0809">Transit peptide</keyword>
<dbReference type="OrthoDB" id="511009at2759"/>
<dbReference type="GO" id="GO:0003697">
    <property type="term" value="F:single-stranded DNA binding"/>
    <property type="evidence" value="ECO:0007669"/>
    <property type="project" value="InterPro"/>
</dbReference>
<dbReference type="PANTHER" id="PTHR31745">
    <property type="entry name" value="SINGLE-STRANDED DNA-BINDING PROTEIN WHY2, MITOCHONDRIAL"/>
    <property type="match status" value="1"/>
</dbReference>
<keyword evidence="3" id="KW-0238">DNA-binding</keyword>
<dbReference type="InterPro" id="IPR009044">
    <property type="entry name" value="ssDNA-bd_transcriptional_reg"/>
</dbReference>
<keyword evidence="4" id="KW-1185">Reference proteome</keyword>
<dbReference type="InterPro" id="IPR013742">
    <property type="entry name" value="Whirly"/>
</dbReference>
<evidence type="ECO:0000313" key="3">
    <source>
        <dbReference type="EMBL" id="KRW98747.1"/>
    </source>
</evidence>
<dbReference type="Pfam" id="PF08536">
    <property type="entry name" value="Whirly"/>
    <property type="match status" value="1"/>
</dbReference>
<dbReference type="Gene3D" id="2.30.31.10">
    <property type="entry name" value="Transcriptional Coactivator Pc4, Chain A"/>
    <property type="match status" value="1"/>
</dbReference>
<evidence type="ECO:0000313" key="4">
    <source>
        <dbReference type="Proteomes" id="UP000054937"/>
    </source>
</evidence>
<evidence type="ECO:0000256" key="2">
    <source>
        <dbReference type="ARBA" id="ARBA00022946"/>
    </source>
</evidence>
<evidence type="ECO:0000256" key="1">
    <source>
        <dbReference type="ARBA" id="ARBA00006061"/>
    </source>
</evidence>
<reference evidence="3 4" key="1">
    <citation type="journal article" date="2015" name="Sci. Rep.">
        <title>Genome of the facultative scuticociliatosis pathogen Pseudocohnilembus persalinus provides insight into its virulence through horizontal gene transfer.</title>
        <authorList>
            <person name="Xiong J."/>
            <person name="Wang G."/>
            <person name="Cheng J."/>
            <person name="Tian M."/>
            <person name="Pan X."/>
            <person name="Warren A."/>
            <person name="Jiang C."/>
            <person name="Yuan D."/>
            <person name="Miao W."/>
        </authorList>
    </citation>
    <scope>NUCLEOTIDE SEQUENCE [LARGE SCALE GENOMIC DNA]</scope>
    <source>
        <strain evidence="3">36N120E</strain>
    </source>
</reference>
<dbReference type="GO" id="GO:0006952">
    <property type="term" value="P:defense response"/>
    <property type="evidence" value="ECO:0007669"/>
    <property type="project" value="InterPro"/>
</dbReference>
<dbReference type="EMBL" id="LDAU01000231">
    <property type="protein sequence ID" value="KRW98747.1"/>
    <property type="molecule type" value="Genomic_DNA"/>
</dbReference>
<dbReference type="GO" id="GO:0006355">
    <property type="term" value="P:regulation of DNA-templated transcription"/>
    <property type="evidence" value="ECO:0007669"/>
    <property type="project" value="InterPro"/>
</dbReference>
<accession>A0A0V0Q988</accession>
<comment type="caution">
    <text evidence="3">The sequence shown here is derived from an EMBL/GenBank/DDBJ whole genome shotgun (WGS) entry which is preliminary data.</text>
</comment>
<gene>
    <name evidence="3" type="ORF">PPERSA_03882</name>
</gene>
<comment type="similarity">
    <text evidence="1">Belongs to the Whirly family.</text>
</comment>